<keyword evidence="2" id="KW-1185">Reference proteome</keyword>
<protein>
    <submittedName>
        <fullName evidence="1 3">Uncharacterized protein</fullName>
    </submittedName>
</protein>
<accession>A0A0R3QWW2</accession>
<name>A0A0R3QWW2_9BILA</name>
<dbReference type="AlphaFoldDB" id="A0A0R3QWW2"/>
<dbReference type="WBParaSite" id="BTMF_0001222801-mRNA-1">
    <property type="protein sequence ID" value="BTMF_0001222801-mRNA-1"/>
    <property type="gene ID" value="BTMF_0001222801"/>
</dbReference>
<organism evidence="3">
    <name type="scientific">Brugia timori</name>
    <dbReference type="NCBI Taxonomy" id="42155"/>
    <lineage>
        <taxon>Eukaryota</taxon>
        <taxon>Metazoa</taxon>
        <taxon>Ecdysozoa</taxon>
        <taxon>Nematoda</taxon>
        <taxon>Chromadorea</taxon>
        <taxon>Rhabditida</taxon>
        <taxon>Spirurina</taxon>
        <taxon>Spiruromorpha</taxon>
        <taxon>Filarioidea</taxon>
        <taxon>Onchocercidae</taxon>
        <taxon>Brugia</taxon>
    </lineage>
</organism>
<dbReference type="EMBL" id="UZAG01017458">
    <property type="protein sequence ID" value="VDO34812.1"/>
    <property type="molecule type" value="Genomic_DNA"/>
</dbReference>
<dbReference type="Proteomes" id="UP000280834">
    <property type="component" value="Unassembled WGS sequence"/>
</dbReference>
<reference evidence="3" key="1">
    <citation type="submission" date="2017-02" db="UniProtKB">
        <authorList>
            <consortium name="WormBaseParasite"/>
        </authorList>
    </citation>
    <scope>IDENTIFICATION</scope>
</reference>
<evidence type="ECO:0000313" key="1">
    <source>
        <dbReference type="EMBL" id="VDO34812.1"/>
    </source>
</evidence>
<reference evidence="1 2" key="2">
    <citation type="submission" date="2018-11" db="EMBL/GenBank/DDBJ databases">
        <authorList>
            <consortium name="Pathogen Informatics"/>
        </authorList>
    </citation>
    <scope>NUCLEOTIDE SEQUENCE [LARGE SCALE GENOMIC DNA]</scope>
</reference>
<evidence type="ECO:0000313" key="2">
    <source>
        <dbReference type="Proteomes" id="UP000280834"/>
    </source>
</evidence>
<gene>
    <name evidence="1" type="ORF">BTMF_LOCUS10248</name>
</gene>
<sequence>METAVQDELNCFNVYLCERMPDVLYNKICGAKIVAYLDERAVMSWFFLNAMTYRIFYPETSTVNAANAAHLRTEHFIGKTKGTSSF</sequence>
<proteinExistence type="predicted"/>
<evidence type="ECO:0000313" key="3">
    <source>
        <dbReference type="WBParaSite" id="BTMF_0001222801-mRNA-1"/>
    </source>
</evidence>